<organism evidence="2 3">
    <name type="scientific">Aquatica leii</name>
    <dbReference type="NCBI Taxonomy" id="1421715"/>
    <lineage>
        <taxon>Eukaryota</taxon>
        <taxon>Metazoa</taxon>
        <taxon>Ecdysozoa</taxon>
        <taxon>Arthropoda</taxon>
        <taxon>Hexapoda</taxon>
        <taxon>Insecta</taxon>
        <taxon>Pterygota</taxon>
        <taxon>Neoptera</taxon>
        <taxon>Endopterygota</taxon>
        <taxon>Coleoptera</taxon>
        <taxon>Polyphaga</taxon>
        <taxon>Elateriformia</taxon>
        <taxon>Elateroidea</taxon>
        <taxon>Lampyridae</taxon>
        <taxon>Luciolinae</taxon>
        <taxon>Aquatica</taxon>
    </lineage>
</organism>
<reference evidence="3" key="1">
    <citation type="submission" date="2023-01" db="EMBL/GenBank/DDBJ databases">
        <title>Key to firefly adult light organ development and bioluminescence: homeobox transcription factors regulate luciferase expression and transportation to peroxisome.</title>
        <authorList>
            <person name="Fu X."/>
        </authorList>
    </citation>
    <scope>NUCLEOTIDE SEQUENCE [LARGE SCALE GENOMIC DNA]</scope>
</reference>
<dbReference type="AlphaFoldDB" id="A0AAN7QCP3"/>
<keyword evidence="3" id="KW-1185">Reference proteome</keyword>
<feature type="domain" description="DUF4817" evidence="1">
    <location>
        <begin position="9"/>
        <end position="58"/>
    </location>
</feature>
<comment type="caution">
    <text evidence="2">The sequence shown here is derived from an EMBL/GenBank/DDBJ whole genome shotgun (WGS) entry which is preliminary data.</text>
</comment>
<gene>
    <name evidence="2" type="ORF">RN001_015542</name>
</gene>
<sequence>MKAYPGNLRAFCIRAYYRNGDSIVSAQRLYRAEFNVRNAPKDDTIRKWIRMFENTGSSVKIQHPVIYRFGAFLNVFCILTPQCLRRYRRNN</sequence>
<dbReference type="EMBL" id="JARPUR010000007">
    <property type="protein sequence ID" value="KAK4873513.1"/>
    <property type="molecule type" value="Genomic_DNA"/>
</dbReference>
<dbReference type="InterPro" id="IPR032135">
    <property type="entry name" value="DUF4817"/>
</dbReference>
<accession>A0AAN7QCP3</accession>
<evidence type="ECO:0000313" key="3">
    <source>
        <dbReference type="Proteomes" id="UP001353858"/>
    </source>
</evidence>
<dbReference type="Pfam" id="PF16087">
    <property type="entry name" value="DUF4817"/>
    <property type="match status" value="1"/>
</dbReference>
<proteinExistence type="predicted"/>
<protein>
    <recommendedName>
        <fullName evidence="1">DUF4817 domain-containing protein</fullName>
    </recommendedName>
</protein>
<evidence type="ECO:0000313" key="2">
    <source>
        <dbReference type="EMBL" id="KAK4873513.1"/>
    </source>
</evidence>
<name>A0AAN7QCP3_9COLE</name>
<evidence type="ECO:0000259" key="1">
    <source>
        <dbReference type="Pfam" id="PF16087"/>
    </source>
</evidence>
<dbReference type="Proteomes" id="UP001353858">
    <property type="component" value="Unassembled WGS sequence"/>
</dbReference>